<feature type="transmembrane region" description="Helical" evidence="1">
    <location>
        <begin position="20"/>
        <end position="41"/>
    </location>
</feature>
<dbReference type="EMBL" id="JAAGAB010000001">
    <property type="protein sequence ID" value="NDU99419.1"/>
    <property type="molecule type" value="Genomic_DNA"/>
</dbReference>
<sequence length="178" mass="19903">MRGLYRQFRRGEAGTATIEFVIMAPFFLMFLVSAFEVGALMTRNVMLDRALDIAVRDVRLGLIGGEDEEEYYDNLKSRICDNALVIPNCREEIMLEMRRVNPRDMAVLSPGADCVDREERGKPAREFSTGGEHNLMILRACSLFDPFFPTGGIGSPIPRMENGAYALVSVASFVIEPT</sequence>
<dbReference type="Proteomes" id="UP000474757">
    <property type="component" value="Unassembled WGS sequence"/>
</dbReference>
<dbReference type="Pfam" id="PF07811">
    <property type="entry name" value="TadE"/>
    <property type="match status" value="1"/>
</dbReference>
<keyword evidence="1" id="KW-1133">Transmembrane helix</keyword>
<evidence type="ECO:0000313" key="4">
    <source>
        <dbReference type="Proteomes" id="UP000474757"/>
    </source>
</evidence>
<organism evidence="3 4">
    <name type="scientific">Pseudoroseicyclus tamaricis</name>
    <dbReference type="NCBI Taxonomy" id="2705421"/>
    <lineage>
        <taxon>Bacteria</taxon>
        <taxon>Pseudomonadati</taxon>
        <taxon>Pseudomonadota</taxon>
        <taxon>Alphaproteobacteria</taxon>
        <taxon>Rhodobacterales</taxon>
        <taxon>Paracoccaceae</taxon>
        <taxon>Pseudoroseicyclus</taxon>
    </lineage>
</organism>
<dbReference type="AlphaFoldDB" id="A0A6B2JN66"/>
<protein>
    <submittedName>
        <fullName evidence="3">Pilus assembly protein</fullName>
    </submittedName>
</protein>
<comment type="caution">
    <text evidence="3">The sequence shown here is derived from an EMBL/GenBank/DDBJ whole genome shotgun (WGS) entry which is preliminary data.</text>
</comment>
<dbReference type="RefSeq" id="WP_163888889.1">
    <property type="nucleotide sequence ID" value="NZ_JAAFYS010000001.1"/>
</dbReference>
<proteinExistence type="predicted"/>
<dbReference type="InterPro" id="IPR012495">
    <property type="entry name" value="TadE-like_dom"/>
</dbReference>
<reference evidence="3 4" key="1">
    <citation type="submission" date="2020-02" db="EMBL/GenBank/DDBJ databases">
        <title>Pseudoroseicyclus tamarix, sp. nov., isolated from offshore sediment of a Tamarix chinensis forest.</title>
        <authorList>
            <person name="Gai Y."/>
        </authorList>
    </citation>
    <scope>NUCLEOTIDE SEQUENCE [LARGE SCALE GENOMIC DNA]</scope>
    <source>
        <strain evidence="3 4">CLL3-39</strain>
    </source>
</reference>
<gene>
    <name evidence="3" type="ORF">GZA08_00360</name>
</gene>
<evidence type="ECO:0000256" key="1">
    <source>
        <dbReference type="SAM" id="Phobius"/>
    </source>
</evidence>
<accession>A0A6B2JN66</accession>
<name>A0A6B2JN66_9RHOB</name>
<keyword evidence="1" id="KW-0472">Membrane</keyword>
<keyword evidence="4" id="KW-1185">Reference proteome</keyword>
<evidence type="ECO:0000313" key="3">
    <source>
        <dbReference type="EMBL" id="NDU99419.1"/>
    </source>
</evidence>
<evidence type="ECO:0000259" key="2">
    <source>
        <dbReference type="Pfam" id="PF07811"/>
    </source>
</evidence>
<feature type="domain" description="TadE-like" evidence="2">
    <location>
        <begin position="14"/>
        <end position="56"/>
    </location>
</feature>
<keyword evidence="1" id="KW-0812">Transmembrane</keyword>